<name>A0AAV2TQ13_CALDB</name>
<keyword evidence="1" id="KW-1133">Transmembrane helix</keyword>
<keyword evidence="1" id="KW-0472">Membrane</keyword>
<gene>
    <name evidence="2" type="ORF">CDAUBV1_LOCUS12692</name>
</gene>
<keyword evidence="1" id="KW-0812">Transmembrane</keyword>
<organism evidence="2 3">
    <name type="scientific">Calicophoron daubneyi</name>
    <name type="common">Rumen fluke</name>
    <name type="synonym">Paramphistomum daubneyi</name>
    <dbReference type="NCBI Taxonomy" id="300641"/>
    <lineage>
        <taxon>Eukaryota</taxon>
        <taxon>Metazoa</taxon>
        <taxon>Spiralia</taxon>
        <taxon>Lophotrochozoa</taxon>
        <taxon>Platyhelminthes</taxon>
        <taxon>Trematoda</taxon>
        <taxon>Digenea</taxon>
        <taxon>Plagiorchiida</taxon>
        <taxon>Pronocephalata</taxon>
        <taxon>Paramphistomoidea</taxon>
        <taxon>Paramphistomidae</taxon>
        <taxon>Calicophoron</taxon>
    </lineage>
</organism>
<accession>A0AAV2TQ13</accession>
<evidence type="ECO:0000313" key="3">
    <source>
        <dbReference type="Proteomes" id="UP001497525"/>
    </source>
</evidence>
<dbReference type="AlphaFoldDB" id="A0AAV2TQ13"/>
<dbReference type="EMBL" id="CAXLJL010000478">
    <property type="protein sequence ID" value="CAL5138071.1"/>
    <property type="molecule type" value="Genomic_DNA"/>
</dbReference>
<sequence>MCLKCAFKIHHVGFKVCLIAAMVFAGAFILFVRRPFIIVPVTIQEVTFARRVHTYEDVFAYINFHFVCLIFLFFDFPHTLCLPSDRIVRPIFPSVFSLPILLTRFQSPNHSAIQ</sequence>
<feature type="transmembrane region" description="Helical" evidence="1">
    <location>
        <begin position="58"/>
        <end position="76"/>
    </location>
</feature>
<reference evidence="2" key="1">
    <citation type="submission" date="2024-06" db="EMBL/GenBank/DDBJ databases">
        <authorList>
            <person name="Liu X."/>
            <person name="Lenzi L."/>
            <person name="Haldenby T S."/>
            <person name="Uol C."/>
        </authorList>
    </citation>
    <scope>NUCLEOTIDE SEQUENCE</scope>
</reference>
<proteinExistence type="predicted"/>
<evidence type="ECO:0000256" key="1">
    <source>
        <dbReference type="SAM" id="Phobius"/>
    </source>
</evidence>
<evidence type="ECO:0000313" key="2">
    <source>
        <dbReference type="EMBL" id="CAL5138071.1"/>
    </source>
</evidence>
<dbReference type="Proteomes" id="UP001497525">
    <property type="component" value="Unassembled WGS sequence"/>
</dbReference>
<protein>
    <submittedName>
        <fullName evidence="2">Uncharacterized protein</fullName>
    </submittedName>
</protein>
<feature type="transmembrane region" description="Helical" evidence="1">
    <location>
        <begin position="12"/>
        <end position="32"/>
    </location>
</feature>
<comment type="caution">
    <text evidence="2">The sequence shown here is derived from an EMBL/GenBank/DDBJ whole genome shotgun (WGS) entry which is preliminary data.</text>
</comment>